<dbReference type="EMBL" id="RXTL01000019">
    <property type="protein sequence ID" value="RTS46419.1"/>
    <property type="molecule type" value="Genomic_DNA"/>
</dbReference>
<comment type="caution">
    <text evidence="1">The sequence shown here is derived from an EMBL/GenBank/DDBJ whole genome shotgun (WGS) entry which is preliminary data.</text>
</comment>
<gene>
    <name evidence="1" type="ORF">DY940_14765</name>
</gene>
<name>A0ABD7K3J5_PSEAI</name>
<dbReference type="AlphaFoldDB" id="A0ABD7K3J5"/>
<evidence type="ECO:0000313" key="1">
    <source>
        <dbReference type="EMBL" id="RTS46419.1"/>
    </source>
</evidence>
<dbReference type="Proteomes" id="UP000276985">
    <property type="component" value="Unassembled WGS sequence"/>
</dbReference>
<reference evidence="1 2" key="1">
    <citation type="submission" date="2018-12" db="EMBL/GenBank/DDBJ databases">
        <title>Pseudomonas aeruginosa Diversity Panel.</title>
        <authorList>
            <person name="Snesrud E."/>
            <person name="Mcgann P."/>
        </authorList>
    </citation>
    <scope>NUCLEOTIDE SEQUENCE [LARGE SCALE GENOMIC DNA]</scope>
    <source>
        <strain evidence="1 2">MRSN6241</strain>
    </source>
</reference>
<dbReference type="KEGG" id="ppaa:B7D75_24705"/>
<organism evidence="1 2">
    <name type="scientific">Pseudomonas aeruginosa</name>
    <dbReference type="NCBI Taxonomy" id="287"/>
    <lineage>
        <taxon>Bacteria</taxon>
        <taxon>Pseudomonadati</taxon>
        <taxon>Pseudomonadota</taxon>
        <taxon>Gammaproteobacteria</taxon>
        <taxon>Pseudomonadales</taxon>
        <taxon>Pseudomonadaceae</taxon>
        <taxon>Pseudomonas</taxon>
    </lineage>
</organism>
<protein>
    <submittedName>
        <fullName evidence="1">DNA repair protein</fullName>
    </submittedName>
</protein>
<evidence type="ECO:0000313" key="2">
    <source>
        <dbReference type="Proteomes" id="UP000276985"/>
    </source>
</evidence>
<proteinExistence type="predicted"/>
<sequence>MNQHGGRLRGFCLVIYTVFFPPGNCRSPP</sequence>
<accession>A0ABD7K3J5</accession>